<protein>
    <submittedName>
        <fullName evidence="4">Transposase</fullName>
    </submittedName>
</protein>
<evidence type="ECO:0000256" key="2">
    <source>
        <dbReference type="ARBA" id="ARBA00023125"/>
    </source>
</evidence>
<keyword evidence="1" id="KW-0815">Transposition</keyword>
<sequence>MAIFINIFQIPPEIRRIIYTTNAIENFNRQIRKITKTKSSFPTDDSLFKILYLIVFDASEKWTMPMREWGIIVNQLRVYFG</sequence>
<keyword evidence="2" id="KW-0238">DNA-binding</keyword>
<organism evidence="4 5">
    <name type="scientific">Candidatus Methanoperedens nitratireducens</name>
    <dbReference type="NCBI Taxonomy" id="1392998"/>
    <lineage>
        <taxon>Archaea</taxon>
        <taxon>Methanobacteriati</taxon>
        <taxon>Methanobacteriota</taxon>
        <taxon>Stenosarchaea group</taxon>
        <taxon>Methanomicrobia</taxon>
        <taxon>Methanosarcinales</taxon>
        <taxon>ANME-2 cluster</taxon>
        <taxon>Candidatus Methanoperedentaceae</taxon>
        <taxon>Candidatus Methanoperedens</taxon>
    </lineage>
</organism>
<evidence type="ECO:0000256" key="1">
    <source>
        <dbReference type="ARBA" id="ARBA00022578"/>
    </source>
</evidence>
<feature type="non-terminal residue" evidence="4">
    <location>
        <position position="81"/>
    </location>
</feature>
<accession>A0A0P8DUY3</accession>
<dbReference type="PANTHER" id="PTHR33217:SF8">
    <property type="entry name" value="MUTATOR FAMILY TRANSPOSASE"/>
    <property type="match status" value="1"/>
</dbReference>
<dbReference type="Proteomes" id="UP000050360">
    <property type="component" value="Unassembled WGS sequence"/>
</dbReference>
<dbReference type="EMBL" id="LKCM01000395">
    <property type="protein sequence ID" value="KPQ41261.1"/>
    <property type="molecule type" value="Genomic_DNA"/>
</dbReference>
<gene>
    <name evidence="4" type="ORF">MPEBLZ_04191</name>
</gene>
<evidence type="ECO:0000313" key="5">
    <source>
        <dbReference type="Proteomes" id="UP000050360"/>
    </source>
</evidence>
<proteinExistence type="predicted"/>
<dbReference type="PANTHER" id="PTHR33217">
    <property type="entry name" value="TRANSPOSASE FOR INSERTION SEQUENCE ELEMENT IS1081"/>
    <property type="match status" value="1"/>
</dbReference>
<keyword evidence="3" id="KW-0233">DNA recombination</keyword>
<dbReference type="GO" id="GO:0006313">
    <property type="term" value="P:DNA transposition"/>
    <property type="evidence" value="ECO:0007669"/>
    <property type="project" value="InterPro"/>
</dbReference>
<name>A0A0P8DUY3_9EURY</name>
<dbReference type="GO" id="GO:0004803">
    <property type="term" value="F:transposase activity"/>
    <property type="evidence" value="ECO:0007669"/>
    <property type="project" value="InterPro"/>
</dbReference>
<dbReference type="GO" id="GO:0003677">
    <property type="term" value="F:DNA binding"/>
    <property type="evidence" value="ECO:0007669"/>
    <property type="project" value="UniProtKB-KW"/>
</dbReference>
<dbReference type="InterPro" id="IPR001207">
    <property type="entry name" value="Transposase_mutator"/>
</dbReference>
<dbReference type="Pfam" id="PF00872">
    <property type="entry name" value="Transposase_mut"/>
    <property type="match status" value="1"/>
</dbReference>
<comment type="caution">
    <text evidence="4">The sequence shown here is derived from an EMBL/GenBank/DDBJ whole genome shotgun (WGS) entry which is preliminary data.</text>
</comment>
<evidence type="ECO:0000256" key="3">
    <source>
        <dbReference type="ARBA" id="ARBA00023172"/>
    </source>
</evidence>
<evidence type="ECO:0000313" key="4">
    <source>
        <dbReference type="EMBL" id="KPQ41261.1"/>
    </source>
</evidence>
<reference evidence="4 5" key="1">
    <citation type="submission" date="2015-09" db="EMBL/GenBank/DDBJ databases">
        <title>A metagenomics-based metabolic model of nitrate-dependent anaerobic oxidation of methane by Methanoperedens-like archaea.</title>
        <authorList>
            <person name="Arshad A."/>
            <person name="Speth D.R."/>
            <person name="De Graaf R.M."/>
            <person name="Op Den Camp H.J."/>
            <person name="Jetten M.S."/>
            <person name="Welte C.U."/>
        </authorList>
    </citation>
    <scope>NUCLEOTIDE SEQUENCE [LARGE SCALE GENOMIC DNA]</scope>
</reference>
<dbReference type="AlphaFoldDB" id="A0A0P8DUY3"/>